<evidence type="ECO:0000313" key="1">
    <source>
        <dbReference type="EMBL" id="MBL0743011.1"/>
    </source>
</evidence>
<name>A0ABS1KU83_9BACT</name>
<comment type="caution">
    <text evidence="1">The sequence shown here is derived from an EMBL/GenBank/DDBJ whole genome shotgun (WGS) entry which is preliminary data.</text>
</comment>
<sequence length="77" mass="8877">MTEITRQRGPQFHRKDSFFSRADAGNENLFLVEMAFHRSLCLIDESKLDHSDALDEGGKSQKRCEGNHTFKMVARSF</sequence>
<keyword evidence="2" id="KW-1185">Reference proteome</keyword>
<dbReference type="Proteomes" id="UP000613030">
    <property type="component" value="Unassembled WGS sequence"/>
</dbReference>
<proteinExistence type="predicted"/>
<reference evidence="1 2" key="1">
    <citation type="submission" date="2021-01" db="EMBL/GenBank/DDBJ databases">
        <title>Chryseolinea sp. Jin1 Genome sequencing and assembly.</title>
        <authorList>
            <person name="Kim I."/>
        </authorList>
    </citation>
    <scope>NUCLEOTIDE SEQUENCE [LARGE SCALE GENOMIC DNA]</scope>
    <source>
        <strain evidence="1 2">Jin1</strain>
    </source>
</reference>
<protein>
    <submittedName>
        <fullName evidence="1">Uncharacterized protein</fullName>
    </submittedName>
</protein>
<evidence type="ECO:0000313" key="2">
    <source>
        <dbReference type="Proteomes" id="UP000613030"/>
    </source>
</evidence>
<dbReference type="EMBL" id="JAERRB010000005">
    <property type="protein sequence ID" value="MBL0743011.1"/>
    <property type="molecule type" value="Genomic_DNA"/>
</dbReference>
<organism evidence="1 2">
    <name type="scientific">Chryseolinea lacunae</name>
    <dbReference type="NCBI Taxonomy" id="2801331"/>
    <lineage>
        <taxon>Bacteria</taxon>
        <taxon>Pseudomonadati</taxon>
        <taxon>Bacteroidota</taxon>
        <taxon>Cytophagia</taxon>
        <taxon>Cytophagales</taxon>
        <taxon>Fulvivirgaceae</taxon>
        <taxon>Chryseolinea</taxon>
    </lineage>
</organism>
<gene>
    <name evidence="1" type="ORF">JI741_17410</name>
</gene>
<accession>A0ABS1KU83</accession>